<evidence type="ECO:0000256" key="13">
    <source>
        <dbReference type="NCBIfam" id="TIGR04265"/>
    </source>
</evidence>
<dbReference type="FunFam" id="3.30.870.10:FF:000014">
    <property type="entry name" value="Cardiolipin synthase"/>
    <property type="match status" value="1"/>
</dbReference>
<feature type="active site" evidence="12">
    <location>
        <position position="401"/>
    </location>
</feature>
<evidence type="ECO:0000256" key="10">
    <source>
        <dbReference type="ARBA" id="ARBA00023209"/>
    </source>
</evidence>
<keyword evidence="8 12" id="KW-0443">Lipid metabolism</keyword>
<name>A0A4V2J4D5_9BACL</name>
<keyword evidence="5 12" id="KW-0812">Transmembrane</keyword>
<dbReference type="Gene3D" id="3.30.870.10">
    <property type="entry name" value="Endonuclease Chain A"/>
    <property type="match status" value="2"/>
</dbReference>
<keyword evidence="6" id="KW-0677">Repeat</keyword>
<comment type="function">
    <text evidence="12">Catalyzes the reversible phosphatidyl group transfer from one phosphatidylglycerol molecule to another to form cardiolipin (CL) (diphosphatidylglycerol) and glycerol.</text>
</comment>
<comment type="subcellular location">
    <subcellularLocation>
        <location evidence="1 12">Cell membrane</location>
        <topology evidence="1 12">Multi-pass membrane protein</topology>
    </subcellularLocation>
</comment>
<dbReference type="SMART" id="SM00155">
    <property type="entry name" value="PLDc"/>
    <property type="match status" value="2"/>
</dbReference>
<dbReference type="OrthoDB" id="9762009at2"/>
<dbReference type="Pfam" id="PF13396">
    <property type="entry name" value="PLDc_N"/>
    <property type="match status" value="1"/>
</dbReference>
<sequence length="476" mass="54942">MLWLVIALILFIFQIATVLVLEFRRPSKTVAWLMVLFVIPLVGFVMYYFMAKEYTHRKKLRRKSVKALGELRRDFVRISRAIISSDAAHKSGFVYEPRLFALLNNIPGSPFTRNNEVEVLTNAKPAYKAMLQAIREATSHIHLEFYTVRHDKIGMKFQKLLIQKAREGVAVRCIFDGIGSYKLSSRYIQELQQAGVQVHIFLRPLIAFFDKRMNYRNHRKILVVDGLIGFLGGINIGDEYLGEDPKLGFWRDTHLALRGDSVYYLQHTFITDWLFVSGEKLSDSELFPEHDLTSRNYVQIITSGPDAHWDSILEMYFGSITTAKKRIWIATPYFIPDPSIMMGLKTAAISGVDVRIVYPQKPDSRIVGYASLSYLEELMQAGVQFYSYQNGFIHAKVVLIDDLLASVGTANMDMRSFFSNFELNAVVYDKDTLRRLESDFKEDMKNSRKLKLEEFEQRSRTQKALEVLARLFSPLF</sequence>
<evidence type="ECO:0000256" key="1">
    <source>
        <dbReference type="ARBA" id="ARBA00004651"/>
    </source>
</evidence>
<feature type="domain" description="PLD phosphodiesterase" evidence="14">
    <location>
        <begin position="213"/>
        <end position="240"/>
    </location>
</feature>
<evidence type="ECO:0000256" key="12">
    <source>
        <dbReference type="HAMAP-Rule" id="MF_01916"/>
    </source>
</evidence>
<dbReference type="PROSITE" id="PS50035">
    <property type="entry name" value="PLD"/>
    <property type="match status" value="2"/>
</dbReference>
<keyword evidence="16" id="KW-1185">Reference proteome</keyword>
<dbReference type="PANTHER" id="PTHR21248:SF20">
    <property type="entry name" value="CARDIOLIPIN SYNTHASE YWIE-RELATED"/>
    <property type="match status" value="1"/>
</dbReference>
<dbReference type="Pfam" id="PF13091">
    <property type="entry name" value="PLDc_2"/>
    <property type="match status" value="2"/>
</dbReference>
<keyword evidence="2 12" id="KW-1003">Cell membrane</keyword>
<dbReference type="PANTHER" id="PTHR21248">
    <property type="entry name" value="CARDIOLIPIN SYNTHASE"/>
    <property type="match status" value="1"/>
</dbReference>
<evidence type="ECO:0000256" key="3">
    <source>
        <dbReference type="ARBA" id="ARBA00022516"/>
    </source>
</evidence>
<dbReference type="NCBIfam" id="TIGR04265">
    <property type="entry name" value="bac_cardiolipin"/>
    <property type="match status" value="1"/>
</dbReference>
<keyword evidence="3 12" id="KW-0444">Lipid biosynthesis</keyword>
<reference evidence="15 16" key="1">
    <citation type="submission" date="2019-02" db="EMBL/GenBank/DDBJ databases">
        <title>Paenibacillus sp. nov., isolated from surface-sterilized tissue of Thalictrum simplex L.</title>
        <authorList>
            <person name="Tuo L."/>
        </authorList>
    </citation>
    <scope>NUCLEOTIDE SEQUENCE [LARGE SCALE GENOMIC DNA]</scope>
    <source>
        <strain evidence="15 16">N2SHLJ1</strain>
    </source>
</reference>
<comment type="catalytic activity">
    <reaction evidence="12">
        <text>2 a 1,2-diacyl-sn-glycero-3-phospho-(1'-sn-glycerol) = a cardiolipin + glycerol</text>
        <dbReference type="Rhea" id="RHEA:31451"/>
        <dbReference type="ChEBI" id="CHEBI:17754"/>
        <dbReference type="ChEBI" id="CHEBI:62237"/>
        <dbReference type="ChEBI" id="CHEBI:64716"/>
    </reaction>
</comment>
<comment type="similarity">
    <text evidence="12">Belongs to the phospholipase D family. Cardiolipin synthase subfamily.</text>
</comment>
<dbReference type="InterPro" id="IPR001736">
    <property type="entry name" value="PLipase_D/transphosphatidylase"/>
</dbReference>
<dbReference type="SUPFAM" id="SSF56024">
    <property type="entry name" value="Phospholipase D/nuclease"/>
    <property type="match status" value="2"/>
</dbReference>
<keyword evidence="4 12" id="KW-0808">Transferase</keyword>
<feature type="transmembrane region" description="Helical" evidence="12">
    <location>
        <begin position="30"/>
        <end position="51"/>
    </location>
</feature>
<evidence type="ECO:0000259" key="14">
    <source>
        <dbReference type="PROSITE" id="PS50035"/>
    </source>
</evidence>
<feature type="domain" description="PLD phosphodiesterase" evidence="14">
    <location>
        <begin position="389"/>
        <end position="416"/>
    </location>
</feature>
<proteinExistence type="inferred from homology"/>
<accession>A0A4V2J4D5</accession>
<dbReference type="RefSeq" id="WP_131014047.1">
    <property type="nucleotide sequence ID" value="NZ_SIRE01000009.1"/>
</dbReference>
<dbReference type="CDD" id="cd09112">
    <property type="entry name" value="PLDc_CLS_2"/>
    <property type="match status" value="1"/>
</dbReference>
<evidence type="ECO:0000256" key="11">
    <source>
        <dbReference type="ARBA" id="ARBA00023264"/>
    </source>
</evidence>
<evidence type="ECO:0000256" key="5">
    <source>
        <dbReference type="ARBA" id="ARBA00022692"/>
    </source>
</evidence>
<evidence type="ECO:0000256" key="2">
    <source>
        <dbReference type="ARBA" id="ARBA00022475"/>
    </source>
</evidence>
<evidence type="ECO:0000256" key="7">
    <source>
        <dbReference type="ARBA" id="ARBA00022989"/>
    </source>
</evidence>
<dbReference type="HAMAP" id="MF_01916">
    <property type="entry name" value="Cardiolipin_synth_Cls"/>
    <property type="match status" value="1"/>
</dbReference>
<organism evidence="15 16">
    <name type="scientific">Paenibacillus thalictri</name>
    <dbReference type="NCBI Taxonomy" id="2527873"/>
    <lineage>
        <taxon>Bacteria</taxon>
        <taxon>Bacillati</taxon>
        <taxon>Bacillota</taxon>
        <taxon>Bacilli</taxon>
        <taxon>Bacillales</taxon>
        <taxon>Paenibacillaceae</taxon>
        <taxon>Paenibacillus</taxon>
    </lineage>
</organism>
<feature type="active site" evidence="12">
    <location>
        <position position="396"/>
    </location>
</feature>
<dbReference type="AlphaFoldDB" id="A0A4V2J4D5"/>
<dbReference type="InterPro" id="IPR027379">
    <property type="entry name" value="CLS_N"/>
</dbReference>
<evidence type="ECO:0000313" key="16">
    <source>
        <dbReference type="Proteomes" id="UP000293142"/>
    </source>
</evidence>
<keyword evidence="9 12" id="KW-0472">Membrane</keyword>
<evidence type="ECO:0000256" key="9">
    <source>
        <dbReference type="ARBA" id="ARBA00023136"/>
    </source>
</evidence>
<keyword evidence="11 12" id="KW-1208">Phospholipid metabolism</keyword>
<comment type="caution">
    <text evidence="12">Lacks conserved residue(s) required for the propagation of feature annotation.</text>
</comment>
<evidence type="ECO:0000256" key="6">
    <source>
        <dbReference type="ARBA" id="ARBA00022737"/>
    </source>
</evidence>
<evidence type="ECO:0000313" key="15">
    <source>
        <dbReference type="EMBL" id="TBL78691.1"/>
    </source>
</evidence>
<gene>
    <name evidence="15" type="primary">cls</name>
    <name evidence="15" type="ORF">EYB31_14465</name>
</gene>
<dbReference type="CDD" id="cd09110">
    <property type="entry name" value="PLDc_CLS_1"/>
    <property type="match status" value="1"/>
</dbReference>
<dbReference type="EC" id="2.7.8.-" evidence="12 13"/>
<feature type="active site" evidence="12">
    <location>
        <position position="218"/>
    </location>
</feature>
<feature type="active site" evidence="12">
    <location>
        <position position="394"/>
    </location>
</feature>
<protein>
    <recommendedName>
        <fullName evidence="12 13">Cardiolipin synthase</fullName>
        <shortName evidence="12">CL synthase</shortName>
        <ecNumber evidence="12 13">2.7.8.-</ecNumber>
    </recommendedName>
</protein>
<dbReference type="GO" id="GO:0032049">
    <property type="term" value="P:cardiolipin biosynthetic process"/>
    <property type="evidence" value="ECO:0007669"/>
    <property type="project" value="UniProtKB-UniRule"/>
</dbReference>
<dbReference type="InterPro" id="IPR030874">
    <property type="entry name" value="Cardiolipin_synth_Firmi"/>
</dbReference>
<dbReference type="EMBL" id="SIRE01000009">
    <property type="protein sequence ID" value="TBL78691.1"/>
    <property type="molecule type" value="Genomic_DNA"/>
</dbReference>
<keyword evidence="7 12" id="KW-1133">Transmembrane helix</keyword>
<dbReference type="InterPro" id="IPR022924">
    <property type="entry name" value="Cardiolipin_synthase"/>
</dbReference>
<evidence type="ECO:0000256" key="4">
    <source>
        <dbReference type="ARBA" id="ARBA00022679"/>
    </source>
</evidence>
<feature type="active site" evidence="12">
    <location>
        <position position="220"/>
    </location>
</feature>
<evidence type="ECO:0000256" key="8">
    <source>
        <dbReference type="ARBA" id="ARBA00023098"/>
    </source>
</evidence>
<dbReference type="InterPro" id="IPR025202">
    <property type="entry name" value="PLD-like_dom"/>
</dbReference>
<dbReference type="GO" id="GO:0005886">
    <property type="term" value="C:plasma membrane"/>
    <property type="evidence" value="ECO:0007669"/>
    <property type="project" value="UniProtKB-SubCell"/>
</dbReference>
<comment type="caution">
    <text evidence="15">The sequence shown here is derived from an EMBL/GenBank/DDBJ whole genome shotgun (WGS) entry which is preliminary data.</text>
</comment>
<keyword evidence="10 12" id="KW-0594">Phospholipid biosynthesis</keyword>
<dbReference type="GO" id="GO:0008808">
    <property type="term" value="F:cardiolipin synthase activity"/>
    <property type="evidence" value="ECO:0007669"/>
    <property type="project" value="UniProtKB-UniRule"/>
</dbReference>
<feature type="active site" evidence="12">
    <location>
        <position position="225"/>
    </location>
</feature>
<dbReference type="Proteomes" id="UP000293142">
    <property type="component" value="Unassembled WGS sequence"/>
</dbReference>